<dbReference type="Pfam" id="PF02481">
    <property type="entry name" value="DNA_processg_A"/>
    <property type="match status" value="1"/>
</dbReference>
<name>A0ABV9DCX7_9MICO</name>
<dbReference type="InterPro" id="IPR057666">
    <property type="entry name" value="DrpA_SLOG"/>
</dbReference>
<dbReference type="Gene3D" id="3.40.50.450">
    <property type="match status" value="1"/>
</dbReference>
<evidence type="ECO:0000259" key="2">
    <source>
        <dbReference type="Pfam" id="PF02481"/>
    </source>
</evidence>
<dbReference type="Proteomes" id="UP001595955">
    <property type="component" value="Unassembled WGS sequence"/>
</dbReference>
<organism evidence="4 5">
    <name type="scientific">Georgenia faecalis</name>
    <dbReference type="NCBI Taxonomy" id="2483799"/>
    <lineage>
        <taxon>Bacteria</taxon>
        <taxon>Bacillati</taxon>
        <taxon>Actinomycetota</taxon>
        <taxon>Actinomycetes</taxon>
        <taxon>Micrococcales</taxon>
        <taxon>Bogoriellaceae</taxon>
        <taxon>Georgenia</taxon>
    </lineage>
</organism>
<dbReference type="InterPro" id="IPR036388">
    <property type="entry name" value="WH-like_DNA-bd_sf"/>
</dbReference>
<dbReference type="PANTHER" id="PTHR43022">
    <property type="entry name" value="PROTEIN SMF"/>
    <property type="match status" value="1"/>
</dbReference>
<dbReference type="EMBL" id="JBHSGF010000009">
    <property type="protein sequence ID" value="MFC4556104.1"/>
    <property type="molecule type" value="Genomic_DNA"/>
</dbReference>
<gene>
    <name evidence="4" type="primary">dprA</name>
    <name evidence="4" type="ORF">ACFO3F_12665</name>
</gene>
<keyword evidence="5" id="KW-1185">Reference proteome</keyword>
<comment type="similarity">
    <text evidence="1">Belongs to the DprA/Smf family.</text>
</comment>
<dbReference type="SUPFAM" id="SSF102405">
    <property type="entry name" value="MCP/YpsA-like"/>
    <property type="match status" value="1"/>
</dbReference>
<dbReference type="Pfam" id="PF17782">
    <property type="entry name" value="WHD_DprA"/>
    <property type="match status" value="1"/>
</dbReference>
<dbReference type="InterPro" id="IPR041614">
    <property type="entry name" value="DprA_WH"/>
</dbReference>
<dbReference type="InterPro" id="IPR003488">
    <property type="entry name" value="DprA"/>
</dbReference>
<dbReference type="PANTHER" id="PTHR43022:SF1">
    <property type="entry name" value="PROTEIN SMF"/>
    <property type="match status" value="1"/>
</dbReference>
<evidence type="ECO:0000313" key="4">
    <source>
        <dbReference type="EMBL" id="MFC4556104.1"/>
    </source>
</evidence>
<dbReference type="NCBIfam" id="TIGR00732">
    <property type="entry name" value="dprA"/>
    <property type="match status" value="1"/>
</dbReference>
<dbReference type="RefSeq" id="WP_122825610.1">
    <property type="nucleotide sequence ID" value="NZ_CP033325.1"/>
</dbReference>
<proteinExistence type="inferred from homology"/>
<evidence type="ECO:0000256" key="1">
    <source>
        <dbReference type="ARBA" id="ARBA00006525"/>
    </source>
</evidence>
<sequence length="395" mass="40047">MAELPFDVTDARLAAAAWSRIAEPGDTDAGALLAHLGPVEALGWLVHAAAGSGQAAVGGGRAGRPGVERAVGRWAPRLEGLDIRRELDRLAALGGRLVVRGDEEWPGGLDDLGHRAPVALWVRGAASLGLLARAVALVGARASTSYGEHVAVQAAMGLGERGVSVVSGGAYGIDAAAHRGALAVEAPTVAILAGGVDRLYPTGNTALLEQVLASGAVVAEVPPGSVPMRSRFLERNRLIAAGSRACVVVEAAWRSGALSTAAHAAALLRPVGAVPGPVTSMASAGCHRLLRETDAVCVTDAAEILELVGPIGAALAPEPEVARGLLDGLDPVCARVLDALPARGAAPAPNVVRASGLSPGEVRSALGRLELAGRVERNGGAWRRSRPAPRHPTLS</sequence>
<protein>
    <submittedName>
        <fullName evidence="4">DNA-processing protein DprA</fullName>
    </submittedName>
</protein>
<evidence type="ECO:0000259" key="3">
    <source>
        <dbReference type="Pfam" id="PF17782"/>
    </source>
</evidence>
<reference evidence="5" key="1">
    <citation type="journal article" date="2019" name="Int. J. Syst. Evol. Microbiol.">
        <title>The Global Catalogue of Microorganisms (GCM) 10K type strain sequencing project: providing services to taxonomists for standard genome sequencing and annotation.</title>
        <authorList>
            <consortium name="The Broad Institute Genomics Platform"/>
            <consortium name="The Broad Institute Genome Sequencing Center for Infectious Disease"/>
            <person name="Wu L."/>
            <person name="Ma J."/>
        </authorList>
    </citation>
    <scope>NUCLEOTIDE SEQUENCE [LARGE SCALE GENOMIC DNA]</scope>
    <source>
        <strain evidence="5">JCM 3369</strain>
    </source>
</reference>
<evidence type="ECO:0000313" key="5">
    <source>
        <dbReference type="Proteomes" id="UP001595955"/>
    </source>
</evidence>
<comment type="caution">
    <text evidence="4">The sequence shown here is derived from an EMBL/GenBank/DDBJ whole genome shotgun (WGS) entry which is preliminary data.</text>
</comment>
<accession>A0ABV9DCX7</accession>
<feature type="domain" description="DprA winged helix" evidence="3">
    <location>
        <begin position="327"/>
        <end position="380"/>
    </location>
</feature>
<feature type="domain" description="Smf/DprA SLOG" evidence="2">
    <location>
        <begin position="97"/>
        <end position="308"/>
    </location>
</feature>
<dbReference type="Gene3D" id="1.10.10.10">
    <property type="entry name" value="Winged helix-like DNA-binding domain superfamily/Winged helix DNA-binding domain"/>
    <property type="match status" value="1"/>
</dbReference>